<dbReference type="AlphaFoldDB" id="M3YSR7"/>
<dbReference type="EMBL" id="AEYP01074467">
    <property type="status" value="NOT_ANNOTATED_CDS"/>
    <property type="molecule type" value="Genomic_DNA"/>
</dbReference>
<dbReference type="HOGENOM" id="CLU_1834528_0_0_1"/>
<dbReference type="Ensembl" id="ENSMPUT00000014609.1">
    <property type="protein sequence ID" value="ENSMPUP00000014377.1"/>
    <property type="gene ID" value="ENSMPUG00000014488.1"/>
</dbReference>
<feature type="region of interest" description="Disordered" evidence="1">
    <location>
        <begin position="17"/>
        <end position="110"/>
    </location>
</feature>
<sequence length="140" mass="15578">MERRTYICLLERCLPRSSPDGGQSALPAQAGKAGPCRLLLRSPSPAQPVFRGPALRRPRRPPARHSSRCAATPRSRPQPRRWNRSRGDEGRRSRRGARWASAAAGTPGGAERTLKIPFQSLLTSMFYDKSDVFICLFACF</sequence>
<dbReference type="InParanoid" id="M3YSR7"/>
<evidence type="ECO:0000313" key="2">
    <source>
        <dbReference type="Ensembl" id="ENSMPUP00000014377.1"/>
    </source>
</evidence>
<dbReference type="EMBL" id="AEYP01074465">
    <property type="status" value="NOT_ANNOTATED_CDS"/>
    <property type="molecule type" value="Genomic_DNA"/>
</dbReference>
<accession>M3YSR7</accession>
<dbReference type="EMBL" id="AEYP01074466">
    <property type="status" value="NOT_ANNOTATED_CDS"/>
    <property type="molecule type" value="Genomic_DNA"/>
</dbReference>
<reference evidence="2" key="1">
    <citation type="submission" date="2024-06" db="UniProtKB">
        <authorList>
            <consortium name="Ensembl"/>
        </authorList>
    </citation>
    <scope>IDENTIFICATION</scope>
</reference>
<feature type="compositionally biased region" description="Basic residues" evidence="1">
    <location>
        <begin position="54"/>
        <end position="67"/>
    </location>
</feature>
<protein>
    <submittedName>
        <fullName evidence="2">Uncharacterized protein</fullName>
    </submittedName>
</protein>
<proteinExistence type="predicted"/>
<name>M3YSR7_MUSPF</name>
<dbReference type="EMBL" id="AEYP01074468">
    <property type="status" value="NOT_ANNOTATED_CDS"/>
    <property type="molecule type" value="Genomic_DNA"/>
</dbReference>
<organism evidence="2">
    <name type="scientific">Mustela putorius furo</name>
    <name type="common">European domestic ferret</name>
    <name type="synonym">Mustela furo</name>
    <dbReference type="NCBI Taxonomy" id="9669"/>
    <lineage>
        <taxon>Eukaryota</taxon>
        <taxon>Metazoa</taxon>
        <taxon>Chordata</taxon>
        <taxon>Craniata</taxon>
        <taxon>Vertebrata</taxon>
        <taxon>Euteleostomi</taxon>
        <taxon>Mammalia</taxon>
        <taxon>Eutheria</taxon>
        <taxon>Laurasiatheria</taxon>
        <taxon>Carnivora</taxon>
        <taxon>Caniformia</taxon>
        <taxon>Musteloidea</taxon>
        <taxon>Mustelidae</taxon>
        <taxon>Mustelinae</taxon>
        <taxon>Mustela</taxon>
    </lineage>
</organism>
<evidence type="ECO:0000256" key="1">
    <source>
        <dbReference type="SAM" id="MobiDB-lite"/>
    </source>
</evidence>